<proteinExistence type="predicted"/>
<reference evidence="1 2" key="1">
    <citation type="submission" date="2017-08" db="EMBL/GenBank/DDBJ databases">
        <title>Infants hospitalized years apart are colonized by the same room-sourced microbial strains.</title>
        <authorList>
            <person name="Brooks B."/>
            <person name="Olm M.R."/>
            <person name="Firek B.A."/>
            <person name="Baker R."/>
            <person name="Thomas B.C."/>
            <person name="Morowitz M.J."/>
            <person name="Banfield J.F."/>
        </authorList>
    </citation>
    <scope>NUCLEOTIDE SEQUENCE [LARGE SCALE GENOMIC DNA]</scope>
    <source>
        <strain evidence="1">S2_003_000_R2_4</strain>
    </source>
</reference>
<dbReference type="AlphaFoldDB" id="A0A2W5VF52"/>
<protein>
    <submittedName>
        <fullName evidence="1">Uncharacterized protein</fullName>
    </submittedName>
</protein>
<gene>
    <name evidence="1" type="ORF">DI526_03390</name>
</gene>
<evidence type="ECO:0000313" key="2">
    <source>
        <dbReference type="Proteomes" id="UP000249393"/>
    </source>
</evidence>
<accession>A0A2W5VF52</accession>
<name>A0A2W5VF52_9CAUL</name>
<dbReference type="EMBL" id="QFQZ01000006">
    <property type="protein sequence ID" value="PZR36493.1"/>
    <property type="molecule type" value="Genomic_DNA"/>
</dbReference>
<organism evidence="1 2">
    <name type="scientific">Caulobacter segnis</name>
    <dbReference type="NCBI Taxonomy" id="88688"/>
    <lineage>
        <taxon>Bacteria</taxon>
        <taxon>Pseudomonadati</taxon>
        <taxon>Pseudomonadota</taxon>
        <taxon>Alphaproteobacteria</taxon>
        <taxon>Caulobacterales</taxon>
        <taxon>Caulobacteraceae</taxon>
        <taxon>Caulobacter</taxon>
    </lineage>
</organism>
<evidence type="ECO:0000313" key="1">
    <source>
        <dbReference type="EMBL" id="PZR36493.1"/>
    </source>
</evidence>
<comment type="caution">
    <text evidence="1">The sequence shown here is derived from an EMBL/GenBank/DDBJ whole genome shotgun (WGS) entry which is preliminary data.</text>
</comment>
<dbReference type="Proteomes" id="UP000249393">
    <property type="component" value="Unassembled WGS sequence"/>
</dbReference>
<sequence length="69" mass="7822">MEEDDEFADGVMYACPSCGHQDWYHPEMHSPSGRSRCAECNTDLGPWDKLRDRLFTGRAMLSATLAKKV</sequence>
<dbReference type="RefSeq" id="WP_304274052.1">
    <property type="nucleotide sequence ID" value="NZ_QFQZ01000006.1"/>
</dbReference>